<evidence type="ECO:0000313" key="3">
    <source>
        <dbReference type="EMBL" id="CAI4007425.1"/>
    </source>
</evidence>
<feature type="compositionally biased region" description="Basic and acidic residues" evidence="1">
    <location>
        <begin position="18"/>
        <end position="32"/>
    </location>
</feature>
<dbReference type="EMBL" id="CAMXCT020000922">
    <property type="protein sequence ID" value="CAL1138193.1"/>
    <property type="molecule type" value="Genomic_DNA"/>
</dbReference>
<feature type="compositionally biased region" description="Basic and acidic residues" evidence="1">
    <location>
        <begin position="118"/>
        <end position="132"/>
    </location>
</feature>
<feature type="compositionally biased region" description="Acidic residues" evidence="1">
    <location>
        <begin position="73"/>
        <end position="100"/>
    </location>
</feature>
<dbReference type="AlphaFoldDB" id="A0A9P1C655"/>
<feature type="compositionally biased region" description="Basic and acidic residues" evidence="1">
    <location>
        <begin position="143"/>
        <end position="165"/>
    </location>
</feature>
<proteinExistence type="predicted"/>
<evidence type="ECO:0000256" key="1">
    <source>
        <dbReference type="SAM" id="MobiDB-lite"/>
    </source>
</evidence>
<gene>
    <name evidence="2" type="ORF">C1SCF055_LOCUS12329</name>
    <name evidence="3" type="ORF">C1SCF055_LOCUS32983</name>
</gene>
<feature type="compositionally biased region" description="Basic residues" evidence="1">
    <location>
        <begin position="7"/>
        <end position="17"/>
    </location>
</feature>
<dbReference type="EMBL" id="CAMXCT010000922">
    <property type="protein sequence ID" value="CAI3984818.1"/>
    <property type="molecule type" value="Genomic_DNA"/>
</dbReference>
<dbReference type="EMBL" id="CAMXCT020004045">
    <property type="protein sequence ID" value="CAL1160800.1"/>
    <property type="molecule type" value="Genomic_DNA"/>
</dbReference>
<sequence>MKDPKKAKSKATSRKRKAFADDAKTEQEDHGDIGIQDLQAMLDRDCAAQKGPEPQPQQLGLGRQKRRKHQPPEDECIVLDSDSNPEDDCEFEEEQEESEPDAAHDECLEDDSDDDNDGDHVDSCDPKPKHDSSSNLSVGQLGQHDKPADAHCDDRDQDQDSDRLADLTLATGQHEDVVVGHDSDQHATTESAAKPDKTPDGEPGSGGESQAHDGNDDANEGGGGGGSSSGSSSSSSSSSKSKKSGSGTGSSSSSSSDSDSDEQPQPAELPDNNRFLNMVVAEPPQAAGDDQPQAHRRPRAQAIRINTSPVAILVQISPVPHCTISLNMCDHRFVSKWKRGMQCDAWDGELQNQHFTKIFDATSADSWQSALRAVHARVWRKYHLAARPLNLHIDIRPQQPGEVPDAIYRQLAPVISGMPAARNYYNPAAAE</sequence>
<reference evidence="4 5" key="2">
    <citation type="submission" date="2024-05" db="EMBL/GenBank/DDBJ databases">
        <authorList>
            <person name="Chen Y."/>
            <person name="Shah S."/>
            <person name="Dougan E. K."/>
            <person name="Thang M."/>
            <person name="Chan C."/>
        </authorList>
    </citation>
    <scope>NUCLEOTIDE SEQUENCE [LARGE SCALE GENOMIC DNA]</scope>
</reference>
<evidence type="ECO:0000313" key="4">
    <source>
        <dbReference type="EMBL" id="CAL4772130.1"/>
    </source>
</evidence>
<comment type="caution">
    <text evidence="2">The sequence shown here is derived from an EMBL/GenBank/DDBJ whole genome shotgun (WGS) entry which is preliminary data.</text>
</comment>
<feature type="compositionally biased region" description="Acidic residues" evidence="1">
    <location>
        <begin position="107"/>
        <end position="117"/>
    </location>
</feature>
<dbReference type="EMBL" id="CAMXCT030004045">
    <property type="protein sequence ID" value="CAL4794737.1"/>
    <property type="molecule type" value="Genomic_DNA"/>
</dbReference>
<feature type="compositionally biased region" description="Basic and acidic residues" evidence="1">
    <location>
        <begin position="173"/>
        <end position="200"/>
    </location>
</feature>
<dbReference type="EMBL" id="CAMXCT030000922">
    <property type="protein sequence ID" value="CAL4772130.1"/>
    <property type="molecule type" value="Genomic_DNA"/>
</dbReference>
<keyword evidence="5" id="KW-1185">Reference proteome</keyword>
<reference evidence="2" key="1">
    <citation type="submission" date="2022-10" db="EMBL/GenBank/DDBJ databases">
        <authorList>
            <person name="Chen Y."/>
            <person name="Dougan E. K."/>
            <person name="Chan C."/>
            <person name="Rhodes N."/>
            <person name="Thang M."/>
        </authorList>
    </citation>
    <scope>NUCLEOTIDE SEQUENCE</scope>
</reference>
<organism evidence="2">
    <name type="scientific">Cladocopium goreaui</name>
    <dbReference type="NCBI Taxonomy" id="2562237"/>
    <lineage>
        <taxon>Eukaryota</taxon>
        <taxon>Sar</taxon>
        <taxon>Alveolata</taxon>
        <taxon>Dinophyceae</taxon>
        <taxon>Suessiales</taxon>
        <taxon>Symbiodiniaceae</taxon>
        <taxon>Cladocopium</taxon>
    </lineage>
</organism>
<feature type="region of interest" description="Disordered" evidence="1">
    <location>
        <begin position="1"/>
        <end position="273"/>
    </location>
</feature>
<protein>
    <submittedName>
        <fullName evidence="2">Uncharacterized protein</fullName>
    </submittedName>
</protein>
<evidence type="ECO:0000313" key="5">
    <source>
        <dbReference type="Proteomes" id="UP001152797"/>
    </source>
</evidence>
<dbReference type="Proteomes" id="UP001152797">
    <property type="component" value="Unassembled WGS sequence"/>
</dbReference>
<evidence type="ECO:0000313" key="2">
    <source>
        <dbReference type="EMBL" id="CAI3984818.1"/>
    </source>
</evidence>
<name>A0A9P1C655_9DINO</name>
<feature type="compositionally biased region" description="Low complexity" evidence="1">
    <location>
        <begin position="229"/>
        <end position="239"/>
    </location>
</feature>
<dbReference type="EMBL" id="CAMXCT010004045">
    <property type="protein sequence ID" value="CAI4007425.1"/>
    <property type="molecule type" value="Genomic_DNA"/>
</dbReference>
<accession>A0A9P1C655</accession>